<dbReference type="GO" id="GO:0003676">
    <property type="term" value="F:nucleic acid binding"/>
    <property type="evidence" value="ECO:0007669"/>
    <property type="project" value="InterPro"/>
</dbReference>
<gene>
    <name evidence="6" type="ORF">HERILL_LOCUS15736</name>
</gene>
<dbReference type="Pfam" id="PF13821">
    <property type="entry name" value="DUF4187"/>
    <property type="match status" value="1"/>
</dbReference>
<protein>
    <recommendedName>
        <fullName evidence="2">G patch domain-containing protein 11</fullName>
    </recommendedName>
    <alternativeName>
        <fullName evidence="3">Coiled-coil domain-containing protein 75</fullName>
    </alternativeName>
</protein>
<dbReference type="Pfam" id="PF01585">
    <property type="entry name" value="G-patch"/>
    <property type="match status" value="1"/>
</dbReference>
<evidence type="ECO:0000256" key="2">
    <source>
        <dbReference type="ARBA" id="ARBA00021978"/>
    </source>
</evidence>
<feature type="domain" description="G-patch" evidence="5">
    <location>
        <begin position="70"/>
        <end position="116"/>
    </location>
</feature>
<dbReference type="SMART" id="SM00443">
    <property type="entry name" value="G_patch"/>
    <property type="match status" value="1"/>
</dbReference>
<dbReference type="AlphaFoldDB" id="A0A7R8V5X0"/>
<sequence>MSSDEDDYMSDKFLTKCVADVRPGLIKDRSKQREVEIAAKRIKLDEEHKNQRKPNQKERLEEGLSSAISSDNKGFAMLAKMGYKQGESLGKSSTGIVEPIGIQIKSDRAGLGREAALQDLRAKRQEIRRKRLLEKGGGVEISTDEFRRRMTQKNEERLLESALRKSQRTCEELDKSNNVEVPAMPWFWPERQEEEEEEEKEAQKDDDEEEEDFEYETYEKVDLLTCYLRHAYSYCHWCGVHYFDNADLDENCPGPFKDDH</sequence>
<accession>A0A7R8V5X0</accession>
<dbReference type="PROSITE" id="PS50174">
    <property type="entry name" value="G_PATCH"/>
    <property type="match status" value="1"/>
</dbReference>
<dbReference type="OrthoDB" id="786951at2759"/>
<evidence type="ECO:0000256" key="1">
    <source>
        <dbReference type="ARBA" id="ARBA00007140"/>
    </source>
</evidence>
<feature type="region of interest" description="Disordered" evidence="4">
    <location>
        <begin position="184"/>
        <end position="214"/>
    </location>
</feature>
<dbReference type="PANTHER" id="PTHR21032">
    <property type="entry name" value="G PATCH DOMAIN-CONTAINING PROTEIN 11"/>
    <property type="match status" value="1"/>
</dbReference>
<dbReference type="FunCoup" id="A0A7R8V5X0">
    <property type="interactions" value="274"/>
</dbReference>
<dbReference type="InterPro" id="IPR000467">
    <property type="entry name" value="G_patch_dom"/>
</dbReference>
<dbReference type="InterPro" id="IPR025239">
    <property type="entry name" value="DUF4187"/>
</dbReference>
<evidence type="ECO:0000256" key="4">
    <source>
        <dbReference type="SAM" id="MobiDB-lite"/>
    </source>
</evidence>
<dbReference type="EMBL" id="LR899014">
    <property type="protein sequence ID" value="CAD7093455.1"/>
    <property type="molecule type" value="Genomic_DNA"/>
</dbReference>
<dbReference type="GO" id="GO:0000776">
    <property type="term" value="C:kinetochore"/>
    <property type="evidence" value="ECO:0007669"/>
    <property type="project" value="TreeGrafter"/>
</dbReference>
<evidence type="ECO:0000313" key="7">
    <source>
        <dbReference type="Proteomes" id="UP000594454"/>
    </source>
</evidence>
<feature type="region of interest" description="Disordered" evidence="4">
    <location>
        <begin position="44"/>
        <end position="66"/>
    </location>
</feature>
<name>A0A7R8V5X0_HERIL</name>
<dbReference type="OMA" id="DYMNMVI"/>
<feature type="compositionally biased region" description="Acidic residues" evidence="4">
    <location>
        <begin position="192"/>
        <end position="214"/>
    </location>
</feature>
<dbReference type="Proteomes" id="UP000594454">
    <property type="component" value="Chromosome 6"/>
</dbReference>
<evidence type="ECO:0000259" key="5">
    <source>
        <dbReference type="PROSITE" id="PS50174"/>
    </source>
</evidence>
<dbReference type="SMART" id="SM01173">
    <property type="entry name" value="DUF4187"/>
    <property type="match status" value="1"/>
</dbReference>
<evidence type="ECO:0000313" key="6">
    <source>
        <dbReference type="EMBL" id="CAD7093455.1"/>
    </source>
</evidence>
<dbReference type="PANTHER" id="PTHR21032:SF0">
    <property type="entry name" value="G PATCH DOMAIN-CONTAINING PROTEIN 11"/>
    <property type="match status" value="1"/>
</dbReference>
<comment type="similarity">
    <text evidence="1">Belongs to the GPATCH11 family.</text>
</comment>
<reference evidence="6 7" key="1">
    <citation type="submission" date="2020-11" db="EMBL/GenBank/DDBJ databases">
        <authorList>
            <person name="Wallbank WR R."/>
            <person name="Pardo Diaz C."/>
            <person name="Kozak K."/>
            <person name="Martin S."/>
            <person name="Jiggins C."/>
            <person name="Moest M."/>
            <person name="Warren A I."/>
            <person name="Generalovic N T."/>
            <person name="Byers J.R.P. K."/>
            <person name="Montejo-Kovacevich G."/>
            <person name="Yen C E."/>
        </authorList>
    </citation>
    <scope>NUCLEOTIDE SEQUENCE [LARGE SCALE GENOMIC DNA]</scope>
</reference>
<dbReference type="InParanoid" id="A0A7R8V5X0"/>
<organism evidence="6 7">
    <name type="scientific">Hermetia illucens</name>
    <name type="common">Black soldier fly</name>
    <dbReference type="NCBI Taxonomy" id="343691"/>
    <lineage>
        <taxon>Eukaryota</taxon>
        <taxon>Metazoa</taxon>
        <taxon>Ecdysozoa</taxon>
        <taxon>Arthropoda</taxon>
        <taxon>Hexapoda</taxon>
        <taxon>Insecta</taxon>
        <taxon>Pterygota</taxon>
        <taxon>Neoptera</taxon>
        <taxon>Endopterygota</taxon>
        <taxon>Diptera</taxon>
        <taxon>Brachycera</taxon>
        <taxon>Stratiomyomorpha</taxon>
        <taxon>Stratiomyidae</taxon>
        <taxon>Hermetiinae</taxon>
        <taxon>Hermetia</taxon>
    </lineage>
</organism>
<dbReference type="InterPro" id="IPR039249">
    <property type="entry name" value="GPATCH11"/>
</dbReference>
<proteinExistence type="inferred from homology"/>
<evidence type="ECO:0000256" key="3">
    <source>
        <dbReference type="ARBA" id="ARBA00030688"/>
    </source>
</evidence>
<feature type="compositionally biased region" description="Basic and acidic residues" evidence="4">
    <location>
        <begin position="44"/>
        <end position="62"/>
    </location>
</feature>
<keyword evidence="7" id="KW-1185">Reference proteome</keyword>